<dbReference type="PANTHER" id="PTHR12526">
    <property type="entry name" value="GLYCOSYLTRANSFERASE"/>
    <property type="match status" value="1"/>
</dbReference>
<dbReference type="Proteomes" id="UP000321405">
    <property type="component" value="Unassembled WGS sequence"/>
</dbReference>
<organism evidence="4 5">
    <name type="scientific">Swaminathania salitolerans</name>
    <dbReference type="NCBI Taxonomy" id="182838"/>
    <lineage>
        <taxon>Bacteria</taxon>
        <taxon>Pseudomonadati</taxon>
        <taxon>Pseudomonadota</taxon>
        <taxon>Alphaproteobacteria</taxon>
        <taxon>Acetobacterales</taxon>
        <taxon>Acetobacteraceae</taxon>
        <taxon>Swaminathania</taxon>
    </lineage>
</organism>
<dbReference type="GO" id="GO:0016757">
    <property type="term" value="F:glycosyltransferase activity"/>
    <property type="evidence" value="ECO:0007669"/>
    <property type="project" value="UniProtKB-KW"/>
</dbReference>
<evidence type="ECO:0000256" key="1">
    <source>
        <dbReference type="ARBA" id="ARBA00022676"/>
    </source>
</evidence>
<keyword evidence="1" id="KW-0328">Glycosyltransferase</keyword>
<sequence>MSRATPHILQVLPALGTGGIEQGTIEMAEAIEIAGGRAIVASESGVLVPRLLSVGARHRTLPLGRKSPLAIWRNARALIRLIRDEHIDLVHARSRAPAWAAWLATRRTGIPLVTTWHGVHDARFPGKKHYNAVLARGTRVIAISAYIAARLRDGYRVGEDRLRLIPRGADMARFDPARVTGARIQALAEAWQIPPGIPVIMLAGRLTRWKGQRLLLDALAILERMVPSAWMAVLVGPADPRDGYVREVASSAARLGLTERLRFAGLCQDMPAAYALSDVVVVPSLRPEPFGRVVIEAQAMGRPVVVSAQGGAMETVLPDRTGLLVPAGDAEALANALLRVLTLDDEARDFLAETARHHIAENYTTRQMQSSTLAVYDELLGSHLSDRFRDQLT</sequence>
<evidence type="ECO:0000313" key="5">
    <source>
        <dbReference type="Proteomes" id="UP000321405"/>
    </source>
</evidence>
<evidence type="ECO:0000313" key="4">
    <source>
        <dbReference type="EMBL" id="GEL03259.1"/>
    </source>
</evidence>
<dbReference type="AlphaFoldDB" id="A0A511BSF6"/>
<reference evidence="4 5" key="1">
    <citation type="submission" date="2019-07" db="EMBL/GenBank/DDBJ databases">
        <title>Whole genome shotgun sequence of Swaminathania salitolerans NBRC 104436.</title>
        <authorList>
            <person name="Hosoyama A."/>
            <person name="Uohara A."/>
            <person name="Ohji S."/>
            <person name="Ichikawa N."/>
        </authorList>
    </citation>
    <scope>NUCLEOTIDE SEQUENCE [LARGE SCALE GENOMIC DNA]</scope>
    <source>
        <strain evidence="4 5">NBRC 104436</strain>
    </source>
</reference>
<dbReference type="Pfam" id="PF13439">
    <property type="entry name" value="Glyco_transf_4"/>
    <property type="match status" value="1"/>
</dbReference>
<accession>A0A511BSF6</accession>
<dbReference type="EMBL" id="BJVC01000007">
    <property type="protein sequence ID" value="GEL03259.1"/>
    <property type="molecule type" value="Genomic_DNA"/>
</dbReference>
<comment type="caution">
    <text evidence="4">The sequence shown here is derived from an EMBL/GenBank/DDBJ whole genome shotgun (WGS) entry which is preliminary data.</text>
</comment>
<proteinExistence type="predicted"/>
<dbReference type="RefSeq" id="WP_147094329.1">
    <property type="nucleotide sequence ID" value="NZ_BJVC01000007.1"/>
</dbReference>
<dbReference type="InterPro" id="IPR028098">
    <property type="entry name" value="Glyco_trans_4-like_N"/>
</dbReference>
<dbReference type="OrthoDB" id="5147801at2"/>
<keyword evidence="5" id="KW-1185">Reference proteome</keyword>
<keyword evidence="2 4" id="KW-0808">Transferase</keyword>
<protein>
    <submittedName>
        <fullName evidence="4">Glycosyl transferase</fullName>
    </submittedName>
</protein>
<dbReference type="Pfam" id="PF13692">
    <property type="entry name" value="Glyco_trans_1_4"/>
    <property type="match status" value="1"/>
</dbReference>
<gene>
    <name evidence="4" type="ORF">SSA02_24220</name>
</gene>
<dbReference type="SUPFAM" id="SSF53756">
    <property type="entry name" value="UDP-Glycosyltransferase/glycogen phosphorylase"/>
    <property type="match status" value="1"/>
</dbReference>
<dbReference type="Gene3D" id="3.40.50.2000">
    <property type="entry name" value="Glycogen Phosphorylase B"/>
    <property type="match status" value="2"/>
</dbReference>
<feature type="domain" description="Glycosyltransferase subfamily 4-like N-terminal" evidence="3">
    <location>
        <begin position="18"/>
        <end position="173"/>
    </location>
</feature>
<evidence type="ECO:0000259" key="3">
    <source>
        <dbReference type="Pfam" id="PF13439"/>
    </source>
</evidence>
<name>A0A511BSF6_9PROT</name>
<evidence type="ECO:0000256" key="2">
    <source>
        <dbReference type="ARBA" id="ARBA00022679"/>
    </source>
</evidence>
<dbReference type="PANTHER" id="PTHR12526:SF510">
    <property type="entry name" value="D-INOSITOL 3-PHOSPHATE GLYCOSYLTRANSFERASE"/>
    <property type="match status" value="1"/>
</dbReference>
<dbReference type="CDD" id="cd03819">
    <property type="entry name" value="GT4_WavL-like"/>
    <property type="match status" value="1"/>
</dbReference>